<dbReference type="GO" id="GO:0005737">
    <property type="term" value="C:cytoplasm"/>
    <property type="evidence" value="ECO:0007669"/>
    <property type="project" value="UniProtKB-SubCell"/>
</dbReference>
<dbReference type="GO" id="GO:0003999">
    <property type="term" value="F:adenine phosphoribosyltransferase activity"/>
    <property type="evidence" value="ECO:0007669"/>
    <property type="project" value="UniProtKB-UniRule"/>
</dbReference>
<evidence type="ECO:0000256" key="7">
    <source>
        <dbReference type="ARBA" id="ARBA00022490"/>
    </source>
</evidence>
<evidence type="ECO:0000313" key="26">
    <source>
        <dbReference type="Proteomes" id="UP000411403"/>
    </source>
</evidence>
<dbReference type="Proteomes" id="UP000382436">
    <property type="component" value="Unassembled WGS sequence"/>
</dbReference>
<evidence type="ECO:0000256" key="6">
    <source>
        <dbReference type="ARBA" id="ARBA00011893"/>
    </source>
</evidence>
<dbReference type="KEGG" id="ccoo:ATE51_01696"/>
<dbReference type="NCBIfam" id="TIGR01090">
    <property type="entry name" value="apt"/>
    <property type="match status" value="1"/>
</dbReference>
<evidence type="ECO:0000313" key="19">
    <source>
        <dbReference type="EMBL" id="EAL8416673.1"/>
    </source>
</evidence>
<dbReference type="NCBIfam" id="NF002634">
    <property type="entry name" value="PRK02304.1-3"/>
    <property type="match status" value="1"/>
</dbReference>
<dbReference type="EMBL" id="AACRQU010000008">
    <property type="protein sequence ID" value="EAL8416673.1"/>
    <property type="molecule type" value="Genomic_DNA"/>
</dbReference>
<dbReference type="GO" id="GO:0006166">
    <property type="term" value="P:purine ribonucleoside salvage"/>
    <property type="evidence" value="ECO:0007669"/>
    <property type="project" value="UniProtKB-UniRule"/>
</dbReference>
<sequence length="182" mass="20602">MTKLTQNEQQFLSESIRVIPNFPKEGIIFRDITTLLNNQKALSFLLDHLSKRYQTMNLDFIAGTESRGFIFAAMICAKLNLPFVPIRKPNKLPSNTYSCEYELEYGTDRVEIHQDAFRNIKNAKILLVDDLIATGGTALASFELIKKAGGECIEACFLMNLKNLGGEEKLQKHCSVYSVLEF</sequence>
<dbReference type="Proteomes" id="UP000557830">
    <property type="component" value="Unassembled WGS sequence"/>
</dbReference>
<organism evidence="15 24">
    <name type="scientific">Campylobacter coli</name>
    <dbReference type="NCBI Taxonomy" id="195"/>
    <lineage>
        <taxon>Bacteria</taxon>
        <taxon>Pseudomonadati</taxon>
        <taxon>Campylobacterota</taxon>
        <taxon>Epsilonproteobacteria</taxon>
        <taxon>Campylobacterales</taxon>
        <taxon>Campylobacteraceae</taxon>
        <taxon>Campylobacter</taxon>
    </lineage>
</organism>
<dbReference type="Proteomes" id="UP000576616">
    <property type="component" value="Unassembled WGS sequence"/>
</dbReference>
<evidence type="ECO:0000256" key="9">
    <source>
        <dbReference type="ARBA" id="ARBA00022679"/>
    </source>
</evidence>
<dbReference type="PANTHER" id="PTHR11776:SF7">
    <property type="entry name" value="PHOSPHORIBOSYLTRANSFERASE DOMAIN-CONTAINING PROTEIN"/>
    <property type="match status" value="1"/>
</dbReference>
<dbReference type="GO" id="GO:0044209">
    <property type="term" value="P:AMP salvage"/>
    <property type="evidence" value="ECO:0007669"/>
    <property type="project" value="UniProtKB-UniRule"/>
</dbReference>
<dbReference type="InterPro" id="IPR005764">
    <property type="entry name" value="Ade_phspho_trans"/>
</dbReference>
<evidence type="ECO:0000256" key="8">
    <source>
        <dbReference type="ARBA" id="ARBA00022676"/>
    </source>
</evidence>
<dbReference type="EMBL" id="AACBVJ010000001">
    <property type="protein sequence ID" value="EAJ9196625.1"/>
    <property type="molecule type" value="Genomic_DNA"/>
</dbReference>
<evidence type="ECO:0000256" key="4">
    <source>
        <dbReference type="ARBA" id="ARBA00008391"/>
    </source>
</evidence>
<keyword evidence="8 11" id="KW-0328">Glycosyltransferase</keyword>
<dbReference type="eggNOG" id="COG0503">
    <property type="taxonomic scope" value="Bacteria"/>
</dbReference>
<evidence type="ECO:0000313" key="14">
    <source>
        <dbReference type="EMBL" id="EAJ1077409.1"/>
    </source>
</evidence>
<reference evidence="15 24" key="1">
    <citation type="submission" date="2018-05" db="EMBL/GenBank/DDBJ databases">
        <authorList>
            <consortium name="PulseNet: The National Subtyping Network for Foodborne Disease Surveillance"/>
            <person name="Tarr C.L."/>
            <person name="Trees E."/>
            <person name="Katz L.S."/>
            <person name="Carleton-Romer H.A."/>
            <person name="Stroika S."/>
            <person name="Kucerova Z."/>
            <person name="Roache K.F."/>
            <person name="Sabol A.L."/>
            <person name="Besser J."/>
            <person name="Gerner-Smidt P."/>
        </authorList>
    </citation>
    <scope>NUCLEOTIDE SEQUENCE [LARGE SCALE GENOMIC DNA]</scope>
    <source>
        <strain evidence="15 24">PNUSAC001435</strain>
        <strain evidence="13 28">PNUSAC007828</strain>
    </source>
</reference>
<dbReference type="Pfam" id="PF00156">
    <property type="entry name" value="Pribosyltran"/>
    <property type="match status" value="1"/>
</dbReference>
<dbReference type="NCBIfam" id="NF002636">
    <property type="entry name" value="PRK02304.1-5"/>
    <property type="match status" value="1"/>
</dbReference>
<dbReference type="OrthoDB" id="9803963at2"/>
<comment type="similarity">
    <text evidence="4 11">Belongs to the purine/pyrimidine phosphoribosyltransferase family.</text>
</comment>
<evidence type="ECO:0000256" key="10">
    <source>
        <dbReference type="ARBA" id="ARBA00022726"/>
    </source>
</evidence>
<evidence type="ECO:0000313" key="25">
    <source>
        <dbReference type="Proteomes" id="UP000409545"/>
    </source>
</evidence>
<comment type="pathway">
    <text evidence="3 11">Purine metabolism; AMP biosynthesis via salvage pathway; AMP from adenine: step 1/1.</text>
</comment>
<evidence type="ECO:0000256" key="3">
    <source>
        <dbReference type="ARBA" id="ARBA00004659"/>
    </source>
</evidence>
<evidence type="ECO:0000313" key="13">
    <source>
        <dbReference type="EMBL" id="EAH8157660.1"/>
    </source>
</evidence>
<evidence type="ECO:0000313" key="28">
    <source>
        <dbReference type="Proteomes" id="UP000576616"/>
    </source>
</evidence>
<dbReference type="InterPro" id="IPR029057">
    <property type="entry name" value="PRTase-like"/>
</dbReference>
<dbReference type="EMBL" id="AACGUZ010000013">
    <property type="protein sequence ID" value="EAK5104086.1"/>
    <property type="molecule type" value="Genomic_DNA"/>
</dbReference>
<dbReference type="RefSeq" id="WP_002779611.1">
    <property type="nucleotide sequence ID" value="NZ_AANHVQ020000008.1"/>
</dbReference>
<evidence type="ECO:0000313" key="22">
    <source>
        <dbReference type="Proteomes" id="UP000352088"/>
    </source>
</evidence>
<evidence type="ECO:0000313" key="18">
    <source>
        <dbReference type="EMBL" id="EAL6849907.1"/>
    </source>
</evidence>
<dbReference type="Gene3D" id="3.40.50.2020">
    <property type="match status" value="1"/>
</dbReference>
<dbReference type="Proteomes" id="UP000352088">
    <property type="component" value="Unassembled WGS sequence"/>
</dbReference>
<dbReference type="EMBL" id="AABKAB010000013">
    <property type="protein sequence ID" value="EAH8157660.1"/>
    <property type="molecule type" value="Genomic_DNA"/>
</dbReference>
<evidence type="ECO:0000259" key="12">
    <source>
        <dbReference type="Pfam" id="PF00156"/>
    </source>
</evidence>
<name>A0A0Q2T9V8_CAMCO</name>
<dbReference type="GeneID" id="66544079"/>
<evidence type="ECO:0000256" key="11">
    <source>
        <dbReference type="HAMAP-Rule" id="MF_00004"/>
    </source>
</evidence>
<keyword evidence="10 11" id="KW-0660">Purine salvage</keyword>
<dbReference type="InterPro" id="IPR000836">
    <property type="entry name" value="PRTase_dom"/>
</dbReference>
<dbReference type="AlphaFoldDB" id="A0A0Q2T9V8"/>
<keyword evidence="9 11" id="KW-0808">Transferase</keyword>
<evidence type="ECO:0000256" key="5">
    <source>
        <dbReference type="ARBA" id="ARBA00011738"/>
    </source>
</evidence>
<dbReference type="SUPFAM" id="SSF53271">
    <property type="entry name" value="PRTase-like"/>
    <property type="match status" value="1"/>
</dbReference>
<keyword evidence="7 11" id="KW-0963">Cytoplasm</keyword>
<comment type="subcellular location">
    <subcellularLocation>
        <location evidence="2 11">Cytoplasm</location>
    </subcellularLocation>
</comment>
<dbReference type="EMBL" id="AACSIE010000001">
    <property type="protein sequence ID" value="EAL9203891.1"/>
    <property type="molecule type" value="Genomic_DNA"/>
</dbReference>
<dbReference type="HAMAP" id="MF_00004">
    <property type="entry name" value="Aden_phosphoribosyltr"/>
    <property type="match status" value="1"/>
</dbReference>
<proteinExistence type="inferred from homology"/>
<dbReference type="Proteomes" id="UP000333665">
    <property type="component" value="Unassembled WGS sequence"/>
</dbReference>
<dbReference type="STRING" id="195.ATE51_01696"/>
<dbReference type="Proteomes" id="UP000411403">
    <property type="component" value="Unassembled WGS sequence"/>
</dbReference>
<comment type="catalytic activity">
    <reaction evidence="1 11">
        <text>AMP + diphosphate = 5-phospho-alpha-D-ribose 1-diphosphate + adenine</text>
        <dbReference type="Rhea" id="RHEA:16609"/>
        <dbReference type="ChEBI" id="CHEBI:16708"/>
        <dbReference type="ChEBI" id="CHEBI:33019"/>
        <dbReference type="ChEBI" id="CHEBI:58017"/>
        <dbReference type="ChEBI" id="CHEBI:456215"/>
        <dbReference type="EC" id="2.4.2.7"/>
    </reaction>
</comment>
<evidence type="ECO:0000313" key="21">
    <source>
        <dbReference type="Proteomes" id="UP000333665"/>
    </source>
</evidence>
<evidence type="ECO:0000256" key="1">
    <source>
        <dbReference type="ARBA" id="ARBA00000868"/>
    </source>
</evidence>
<dbReference type="GO" id="GO:0006168">
    <property type="term" value="P:adenine salvage"/>
    <property type="evidence" value="ECO:0007669"/>
    <property type="project" value="InterPro"/>
</dbReference>
<dbReference type="UniPathway" id="UPA00588">
    <property type="reaction ID" value="UER00646"/>
</dbReference>
<comment type="caution">
    <text evidence="15">The sequence shown here is derived from an EMBL/GenBank/DDBJ whole genome shotgun (WGS) entry which is preliminary data.</text>
</comment>
<reference evidence="21 26" key="2">
    <citation type="submission" date="2018-08" db="EMBL/GenBank/DDBJ databases">
        <authorList>
            <consortium name="NARMS: The National Antimicrobial Resistance Monitoring System"/>
        </authorList>
    </citation>
    <scope>NUCLEOTIDE SEQUENCE [LARGE SCALE GENOMIC DNA]</scope>
    <source>
        <strain evidence="20 26">CVM N17C171</strain>
        <strain evidence="18 22">CVM N17C548</strain>
        <strain evidence="16 23">FSIS11807978</strain>
        <strain evidence="19 21">FSIS11812579</strain>
        <strain evidence="14 27">FSIS1609200</strain>
        <strain evidence="17 25">FSIS1711007</strain>
    </source>
</reference>
<accession>A0A0Q2T9V8</accession>
<comment type="function">
    <text evidence="11">Catalyzes a salvage reaction resulting in the formation of AMP, that is energically less costly than de novo synthesis.</text>
</comment>
<comment type="subunit">
    <text evidence="5 11">Homodimer.</text>
</comment>
<evidence type="ECO:0000313" key="24">
    <source>
        <dbReference type="Proteomes" id="UP000382436"/>
    </source>
</evidence>
<dbReference type="Proteomes" id="UP000409545">
    <property type="component" value="Unassembled WGS sequence"/>
</dbReference>
<evidence type="ECO:0000313" key="15">
    <source>
        <dbReference type="EMBL" id="EAJ9196625.1"/>
    </source>
</evidence>
<evidence type="ECO:0000313" key="17">
    <source>
        <dbReference type="EMBL" id="EAK5104086.1"/>
    </source>
</evidence>
<dbReference type="EC" id="2.4.2.7" evidence="6 11"/>
<dbReference type="InterPro" id="IPR050120">
    <property type="entry name" value="Adenine_PRTase"/>
</dbReference>
<dbReference type="EMBL" id="AACGFG010000001">
    <property type="protein sequence ID" value="EAK4357554.1"/>
    <property type="molecule type" value="Genomic_DNA"/>
</dbReference>
<feature type="domain" description="Phosphoribosyltransferase" evidence="12">
    <location>
        <begin position="36"/>
        <end position="177"/>
    </location>
</feature>
<dbReference type="Proteomes" id="UP000365807">
    <property type="component" value="Unassembled WGS sequence"/>
</dbReference>
<evidence type="ECO:0000313" key="20">
    <source>
        <dbReference type="EMBL" id="EAL9203891.1"/>
    </source>
</evidence>
<dbReference type="EMBL" id="AACQHW010000001">
    <property type="protein sequence ID" value="EAL6849907.1"/>
    <property type="molecule type" value="Genomic_DNA"/>
</dbReference>
<dbReference type="EMBL" id="AABUYW010000014">
    <property type="protein sequence ID" value="EAJ1077409.1"/>
    <property type="molecule type" value="Genomic_DNA"/>
</dbReference>
<evidence type="ECO:0000313" key="23">
    <source>
        <dbReference type="Proteomes" id="UP000365807"/>
    </source>
</evidence>
<dbReference type="PANTHER" id="PTHR11776">
    <property type="entry name" value="ADENINE PHOSPHORIBOSYLTRANSFERASE"/>
    <property type="match status" value="1"/>
</dbReference>
<evidence type="ECO:0000256" key="2">
    <source>
        <dbReference type="ARBA" id="ARBA00004496"/>
    </source>
</evidence>
<dbReference type="FunFam" id="3.40.50.2020:FF:000021">
    <property type="entry name" value="Adenine phosphoribosyltransferase"/>
    <property type="match status" value="1"/>
</dbReference>
<evidence type="ECO:0000313" key="27">
    <source>
        <dbReference type="Proteomes" id="UP000557830"/>
    </source>
</evidence>
<dbReference type="CDD" id="cd06223">
    <property type="entry name" value="PRTases_typeI"/>
    <property type="match status" value="1"/>
</dbReference>
<gene>
    <name evidence="11 15" type="primary">apt</name>
    <name evidence="17" type="ORF">B9Q54_07385</name>
    <name evidence="14" type="ORF">BU953_07335</name>
    <name evidence="15" type="ORF">BZ274_00190</name>
    <name evidence="16" type="ORF">C6T04_01230</name>
    <name evidence="18" type="ORF">DSX26_00295</name>
    <name evidence="19" type="ORF">DYF97_04635</name>
    <name evidence="20" type="ORF">DYU70_01725</name>
    <name evidence="13" type="ORF">ES716_06970</name>
</gene>
<protein>
    <recommendedName>
        <fullName evidence="6 11">Adenine phosphoribosyltransferase</fullName>
        <shortName evidence="11">APRT</shortName>
        <ecNumber evidence="6 11">2.4.2.7</ecNumber>
    </recommendedName>
</protein>
<evidence type="ECO:0000313" key="16">
    <source>
        <dbReference type="EMBL" id="EAK4357554.1"/>
    </source>
</evidence>